<dbReference type="PROSITE" id="PS00138">
    <property type="entry name" value="SUBTILASE_SER"/>
    <property type="match status" value="1"/>
</dbReference>
<dbReference type="EMBL" id="VGIY01000126">
    <property type="protein sequence ID" value="MBM3317447.1"/>
    <property type="molecule type" value="Genomic_DNA"/>
</dbReference>
<evidence type="ECO:0000256" key="4">
    <source>
        <dbReference type="ARBA" id="ARBA00022825"/>
    </source>
</evidence>
<evidence type="ECO:0000256" key="2">
    <source>
        <dbReference type="ARBA" id="ARBA00022670"/>
    </source>
</evidence>
<dbReference type="InterPro" id="IPR036852">
    <property type="entry name" value="Peptidase_S8/S53_dom_sf"/>
</dbReference>
<reference evidence="8" key="1">
    <citation type="submission" date="2019-03" db="EMBL/GenBank/DDBJ databases">
        <title>Lake Tanganyika Metagenome-Assembled Genomes (MAGs).</title>
        <authorList>
            <person name="Tran P."/>
        </authorList>
    </citation>
    <scope>NUCLEOTIDE SEQUENCE</scope>
    <source>
        <strain evidence="8">M_DeepCast_400m_m2_100</strain>
    </source>
</reference>
<comment type="similarity">
    <text evidence="1 5">Belongs to the peptidase S8 family.</text>
</comment>
<dbReference type="Gene3D" id="3.40.50.200">
    <property type="entry name" value="Peptidase S8/S53 domain"/>
    <property type="match status" value="1"/>
</dbReference>
<dbReference type="PANTHER" id="PTHR43399">
    <property type="entry name" value="SUBTILISIN-RELATED"/>
    <property type="match status" value="1"/>
</dbReference>
<dbReference type="GO" id="GO:0006508">
    <property type="term" value="P:proteolysis"/>
    <property type="evidence" value="ECO:0007669"/>
    <property type="project" value="UniProtKB-KW"/>
</dbReference>
<comment type="caution">
    <text evidence="8">The sequence shown here is derived from an EMBL/GenBank/DDBJ whole genome shotgun (WGS) entry which is preliminary data.</text>
</comment>
<dbReference type="SUPFAM" id="SSF52743">
    <property type="entry name" value="Subtilisin-like"/>
    <property type="match status" value="1"/>
</dbReference>
<name>A0A938BQQ5_UNCEI</name>
<evidence type="ECO:0000256" key="1">
    <source>
        <dbReference type="ARBA" id="ARBA00011073"/>
    </source>
</evidence>
<dbReference type="GO" id="GO:0004252">
    <property type="term" value="F:serine-type endopeptidase activity"/>
    <property type="evidence" value="ECO:0007669"/>
    <property type="project" value="InterPro"/>
</dbReference>
<comment type="caution">
    <text evidence="5">Lacks conserved residue(s) required for the propagation of feature annotation.</text>
</comment>
<keyword evidence="2" id="KW-0645">Protease</keyword>
<feature type="domain" description="FlgD/Vpr Ig-like" evidence="7">
    <location>
        <begin position="386"/>
        <end position="446"/>
    </location>
</feature>
<sequence length="459" mass="49341">MPQHNHVHPMRSATRFPEDPAYEVRRAITDGCAILNCSWIVREPSAVDPPPAGFQYAFVDAYKANVLVVAAMGNWDQSVVYPANWDHGSLGVGNVKCNGEPSGATNATSTHIDVAAPGHNVYIPCYSNEECPCDENGYATCTGTSLAAPVVTGIASLLLAYSDLHQLDLCNDDLAALIRLGADDLGGAGWDIQTGWGIVNAWNSLMILETNEPEDPHFVLLSDAGSDSEEEVGGPVEYHLWGVAEWNQGRPCSENLVLQKVEVKKLVSLGGVEPETAVVWGRGFHTRGLGDFESEPGDPGILWGYGHCEPVGTAVDGSWWFRTWVYSYNEGERWFPCPPGEVLWSYGVCSAPSFSRVGEEAGSLTAGFPEGMQIGTGSPVVGGAVFTLRLPGPGRLRASVFDVQGRQVRVVAEGDFPAGAVELAWDQRDDKGAPAGSGLYIVRVESPYGIATRRFMVVR</sequence>
<dbReference type="AlphaFoldDB" id="A0A938BQQ5"/>
<protein>
    <submittedName>
        <fullName evidence="8">S8 family serine peptidase</fullName>
    </submittedName>
</protein>
<dbReference type="Pfam" id="PF00082">
    <property type="entry name" value="Peptidase_S8"/>
    <property type="match status" value="1"/>
</dbReference>
<dbReference type="InterPro" id="IPR000209">
    <property type="entry name" value="Peptidase_S8/S53_dom"/>
</dbReference>
<evidence type="ECO:0000259" key="6">
    <source>
        <dbReference type="Pfam" id="PF00082"/>
    </source>
</evidence>
<evidence type="ECO:0000313" key="8">
    <source>
        <dbReference type="EMBL" id="MBM3317447.1"/>
    </source>
</evidence>
<keyword evidence="4" id="KW-0720">Serine protease</keyword>
<evidence type="ECO:0000313" key="9">
    <source>
        <dbReference type="Proteomes" id="UP000748308"/>
    </source>
</evidence>
<organism evidence="8 9">
    <name type="scientific">Eiseniibacteriota bacterium</name>
    <dbReference type="NCBI Taxonomy" id="2212470"/>
    <lineage>
        <taxon>Bacteria</taxon>
        <taxon>Candidatus Eiseniibacteriota</taxon>
    </lineage>
</organism>
<dbReference type="PROSITE" id="PS51892">
    <property type="entry name" value="SUBTILASE"/>
    <property type="match status" value="1"/>
</dbReference>
<feature type="domain" description="Peptidase S8/S53" evidence="6">
    <location>
        <begin position="23"/>
        <end position="197"/>
    </location>
</feature>
<keyword evidence="3" id="KW-0378">Hydrolase</keyword>
<dbReference type="Proteomes" id="UP000748308">
    <property type="component" value="Unassembled WGS sequence"/>
</dbReference>
<dbReference type="InterPro" id="IPR023828">
    <property type="entry name" value="Peptidase_S8_Ser-AS"/>
</dbReference>
<gene>
    <name evidence="8" type="ORF">FJY75_06300</name>
</gene>
<evidence type="ECO:0000256" key="3">
    <source>
        <dbReference type="ARBA" id="ARBA00022801"/>
    </source>
</evidence>
<dbReference type="Pfam" id="PF13860">
    <property type="entry name" value="FlgD_ig"/>
    <property type="match status" value="1"/>
</dbReference>
<accession>A0A938BQQ5</accession>
<dbReference type="InterPro" id="IPR051048">
    <property type="entry name" value="Peptidase_S8/S53_subtilisin"/>
</dbReference>
<evidence type="ECO:0000259" key="7">
    <source>
        <dbReference type="Pfam" id="PF13860"/>
    </source>
</evidence>
<dbReference type="InterPro" id="IPR025965">
    <property type="entry name" value="FlgD/Vpr_Ig-like"/>
</dbReference>
<dbReference type="Gene3D" id="2.60.40.4070">
    <property type="match status" value="1"/>
</dbReference>
<proteinExistence type="inferred from homology"/>
<dbReference type="PANTHER" id="PTHR43399:SF4">
    <property type="entry name" value="CELL WALL-ASSOCIATED PROTEASE"/>
    <property type="match status" value="1"/>
</dbReference>
<evidence type="ECO:0000256" key="5">
    <source>
        <dbReference type="PROSITE-ProRule" id="PRU01240"/>
    </source>
</evidence>